<evidence type="ECO:0000259" key="1">
    <source>
        <dbReference type="Pfam" id="PF25778"/>
    </source>
</evidence>
<proteinExistence type="predicted"/>
<feature type="domain" description="DUF7948" evidence="1">
    <location>
        <begin position="56"/>
        <end position="128"/>
    </location>
</feature>
<reference evidence="2 3" key="1">
    <citation type="journal article" date="2019" name="Nat. Microbiol.">
        <title>Mediterranean grassland soil C-N compound turnover is dependent on rainfall and depth, and is mediated by genomically divergent microorganisms.</title>
        <authorList>
            <person name="Diamond S."/>
            <person name="Andeer P.F."/>
            <person name="Li Z."/>
            <person name="Crits-Christoph A."/>
            <person name="Burstein D."/>
            <person name="Anantharaman K."/>
            <person name="Lane K.R."/>
            <person name="Thomas B.C."/>
            <person name="Pan C."/>
            <person name="Northen T.R."/>
            <person name="Banfield J.F."/>
        </authorList>
    </citation>
    <scope>NUCLEOTIDE SEQUENCE [LARGE SCALE GENOMIC DNA]</scope>
    <source>
        <strain evidence="2">NP_5</strain>
    </source>
</reference>
<dbReference type="Proteomes" id="UP000320393">
    <property type="component" value="Unassembled WGS sequence"/>
</dbReference>
<dbReference type="InterPro" id="IPR057708">
    <property type="entry name" value="DUF7948"/>
</dbReference>
<evidence type="ECO:0000313" key="3">
    <source>
        <dbReference type="Proteomes" id="UP000320393"/>
    </source>
</evidence>
<accession>A0A537LI24</accession>
<name>A0A537LI24_9BACT</name>
<sequence>MVRKGVVFSLASVLAIGGIFFPSGTAPRQSPPHLPAGTAEKHPQISEAYNKLPLYFEVNRGQTDPRVKFLARGGRHVVFLTPTEAVLVLTTPKEMPKNVFPRRSRFPEQRDDRTRTVLRMGFAGASRAP</sequence>
<evidence type="ECO:0000313" key="2">
    <source>
        <dbReference type="EMBL" id="TMJ07674.1"/>
    </source>
</evidence>
<feature type="non-terminal residue" evidence="2">
    <location>
        <position position="129"/>
    </location>
</feature>
<dbReference type="Pfam" id="PF25778">
    <property type="entry name" value="DUF7948"/>
    <property type="match status" value="1"/>
</dbReference>
<comment type="caution">
    <text evidence="2">The sequence shown here is derived from an EMBL/GenBank/DDBJ whole genome shotgun (WGS) entry which is preliminary data.</text>
</comment>
<organism evidence="2 3">
    <name type="scientific">Candidatus Segetimicrobium genomatis</name>
    <dbReference type="NCBI Taxonomy" id="2569760"/>
    <lineage>
        <taxon>Bacteria</taxon>
        <taxon>Bacillati</taxon>
        <taxon>Candidatus Sysuimicrobiota</taxon>
        <taxon>Candidatus Sysuimicrobiia</taxon>
        <taxon>Candidatus Sysuimicrobiales</taxon>
        <taxon>Candidatus Segetimicrobiaceae</taxon>
        <taxon>Candidatus Segetimicrobium</taxon>
    </lineage>
</organism>
<gene>
    <name evidence="2" type="ORF">E6H02_11115</name>
</gene>
<dbReference type="AlphaFoldDB" id="A0A537LI24"/>
<dbReference type="EMBL" id="VBAM01000460">
    <property type="protein sequence ID" value="TMJ07674.1"/>
    <property type="molecule type" value="Genomic_DNA"/>
</dbReference>
<protein>
    <recommendedName>
        <fullName evidence="1">DUF7948 domain-containing protein</fullName>
    </recommendedName>
</protein>